<organism evidence="7 8">
    <name type="scientific">Alsobacter soli</name>
    <dbReference type="NCBI Taxonomy" id="2109933"/>
    <lineage>
        <taxon>Bacteria</taxon>
        <taxon>Pseudomonadati</taxon>
        <taxon>Pseudomonadota</taxon>
        <taxon>Alphaproteobacteria</taxon>
        <taxon>Hyphomicrobiales</taxon>
        <taxon>Alsobacteraceae</taxon>
        <taxon>Alsobacter</taxon>
    </lineage>
</organism>
<feature type="transmembrane region" description="Helical" evidence="5">
    <location>
        <begin position="34"/>
        <end position="55"/>
    </location>
</feature>
<keyword evidence="4 5" id="KW-0472">Membrane</keyword>
<evidence type="ECO:0000259" key="6">
    <source>
        <dbReference type="PROSITE" id="PS50928"/>
    </source>
</evidence>
<reference evidence="8" key="1">
    <citation type="submission" date="2018-03" db="EMBL/GenBank/DDBJ databases">
        <authorList>
            <person name="Sun L."/>
            <person name="Liu H."/>
            <person name="Chen W."/>
            <person name="Huang K."/>
            <person name="Liu W."/>
            <person name="Gao X."/>
        </authorList>
    </citation>
    <scope>NUCLEOTIDE SEQUENCE [LARGE SCALE GENOMIC DNA]</scope>
    <source>
        <strain evidence="8">SH9</strain>
    </source>
</reference>
<comment type="similarity">
    <text evidence="5">Belongs to the binding-protein-dependent transport system permease family.</text>
</comment>
<dbReference type="Pfam" id="PF00528">
    <property type="entry name" value="BPD_transp_1"/>
    <property type="match status" value="1"/>
</dbReference>
<feature type="transmembrane region" description="Helical" evidence="5">
    <location>
        <begin position="282"/>
        <end position="305"/>
    </location>
</feature>
<evidence type="ECO:0000313" key="8">
    <source>
        <dbReference type="Proteomes" id="UP000239772"/>
    </source>
</evidence>
<dbReference type="PANTHER" id="PTHR43759">
    <property type="entry name" value="TREHALOSE TRANSPORT SYSTEM PERMEASE PROTEIN SUGA"/>
    <property type="match status" value="1"/>
</dbReference>
<dbReference type="PANTHER" id="PTHR43759:SF1">
    <property type="entry name" value="GLUCOSE IMPORT SYSTEM PERMEASE PROTEIN GLCT"/>
    <property type="match status" value="1"/>
</dbReference>
<proteinExistence type="inferred from homology"/>
<keyword evidence="5" id="KW-0813">Transport</keyword>
<evidence type="ECO:0000256" key="2">
    <source>
        <dbReference type="ARBA" id="ARBA00022692"/>
    </source>
</evidence>
<evidence type="ECO:0000313" key="7">
    <source>
        <dbReference type="EMBL" id="PSC03947.1"/>
    </source>
</evidence>
<name>A0A2T1HQP0_9HYPH</name>
<dbReference type="AlphaFoldDB" id="A0A2T1HQP0"/>
<feature type="transmembrane region" description="Helical" evidence="5">
    <location>
        <begin position="95"/>
        <end position="116"/>
    </location>
</feature>
<evidence type="ECO:0000256" key="3">
    <source>
        <dbReference type="ARBA" id="ARBA00022989"/>
    </source>
</evidence>
<evidence type="ECO:0000256" key="5">
    <source>
        <dbReference type="RuleBase" id="RU363032"/>
    </source>
</evidence>
<keyword evidence="8" id="KW-1185">Reference proteome</keyword>
<dbReference type="OrthoDB" id="9785347at2"/>
<dbReference type="Proteomes" id="UP000239772">
    <property type="component" value="Unassembled WGS sequence"/>
</dbReference>
<dbReference type="RefSeq" id="WP_106338027.1">
    <property type="nucleotide sequence ID" value="NZ_PVZS01000018.1"/>
</dbReference>
<feature type="transmembrane region" description="Helical" evidence="5">
    <location>
        <begin position="225"/>
        <end position="244"/>
    </location>
</feature>
<protein>
    <submittedName>
        <fullName evidence="7">ABC transporter permease</fullName>
    </submittedName>
</protein>
<dbReference type="EMBL" id="PVZS01000018">
    <property type="protein sequence ID" value="PSC03947.1"/>
    <property type="molecule type" value="Genomic_DNA"/>
</dbReference>
<dbReference type="InterPro" id="IPR052730">
    <property type="entry name" value="Sugar_ABC_transporter"/>
</dbReference>
<dbReference type="CDD" id="cd06261">
    <property type="entry name" value="TM_PBP2"/>
    <property type="match status" value="1"/>
</dbReference>
<feature type="transmembrane region" description="Helical" evidence="5">
    <location>
        <begin position="128"/>
        <end position="148"/>
    </location>
</feature>
<dbReference type="SUPFAM" id="SSF161098">
    <property type="entry name" value="MetI-like"/>
    <property type="match status" value="1"/>
</dbReference>
<sequence>MSQTTAPAAVPRDLAAPRAATTPSGKPHDFSRKYWVFAVPAAVVIGAVIVFPWLFTVFMSVQDWKVGGGIDYVGMENFRQLMADTRFQEAMWHTLYFTVLGVALPVVLGTAAALVFHREFPFRGFLRTVFVMPMMATPVAVSLVWKMMFHPQLGVLNYLLSLVGIGPSEWVFNPNTVIPTLVLVEVWHWTPLVMLIVLGGLAGLPKEPYESAVIDGANGWHMFRYITLPLLWPFIMIALIIRTIDALKAFDIIFVISEGGPGTASETMNIFLYLQAFQFYKIGYASAVVVIFFGIVVALSLLLLYTRQKSKWNA</sequence>
<dbReference type="InterPro" id="IPR000515">
    <property type="entry name" value="MetI-like"/>
</dbReference>
<dbReference type="InterPro" id="IPR035906">
    <property type="entry name" value="MetI-like_sf"/>
</dbReference>
<comment type="subcellular location">
    <subcellularLocation>
        <location evidence="1 5">Cell membrane</location>
        <topology evidence="1 5">Multi-pass membrane protein</topology>
    </subcellularLocation>
</comment>
<evidence type="ECO:0000256" key="1">
    <source>
        <dbReference type="ARBA" id="ARBA00004651"/>
    </source>
</evidence>
<gene>
    <name evidence="7" type="ORF">SLNSH_16050</name>
</gene>
<dbReference type="PROSITE" id="PS50928">
    <property type="entry name" value="ABC_TM1"/>
    <property type="match status" value="1"/>
</dbReference>
<feature type="transmembrane region" description="Helical" evidence="5">
    <location>
        <begin position="186"/>
        <end position="204"/>
    </location>
</feature>
<comment type="caution">
    <text evidence="7">The sequence shown here is derived from an EMBL/GenBank/DDBJ whole genome shotgun (WGS) entry which is preliminary data.</text>
</comment>
<dbReference type="GO" id="GO:0005886">
    <property type="term" value="C:plasma membrane"/>
    <property type="evidence" value="ECO:0007669"/>
    <property type="project" value="UniProtKB-SubCell"/>
</dbReference>
<feature type="domain" description="ABC transmembrane type-1" evidence="6">
    <location>
        <begin position="91"/>
        <end position="303"/>
    </location>
</feature>
<keyword evidence="3 5" id="KW-1133">Transmembrane helix</keyword>
<keyword evidence="2 5" id="KW-0812">Transmembrane</keyword>
<evidence type="ECO:0000256" key="4">
    <source>
        <dbReference type="ARBA" id="ARBA00023136"/>
    </source>
</evidence>
<dbReference type="Gene3D" id="1.10.3720.10">
    <property type="entry name" value="MetI-like"/>
    <property type="match status" value="1"/>
</dbReference>
<dbReference type="GO" id="GO:0055085">
    <property type="term" value="P:transmembrane transport"/>
    <property type="evidence" value="ECO:0007669"/>
    <property type="project" value="InterPro"/>
</dbReference>
<accession>A0A2T1HQP0</accession>